<name>A0A3B7MYH0_9BACT</name>
<dbReference type="OrthoDB" id="664644at2"/>
<dbReference type="AlphaFoldDB" id="A0A3B7MYH0"/>
<proteinExistence type="predicted"/>
<protein>
    <recommendedName>
        <fullName evidence="3">DUF2141 domain-containing protein</fullName>
    </recommendedName>
</protein>
<keyword evidence="2" id="KW-1185">Reference proteome</keyword>
<evidence type="ECO:0008006" key="3">
    <source>
        <dbReference type="Google" id="ProtNLM"/>
    </source>
</evidence>
<dbReference type="Proteomes" id="UP000263900">
    <property type="component" value="Chromosome"/>
</dbReference>
<reference evidence="1 2" key="1">
    <citation type="submission" date="2018-09" db="EMBL/GenBank/DDBJ databases">
        <title>Genome sequencing of strain 6GH32-13.</title>
        <authorList>
            <person name="Weon H.-Y."/>
            <person name="Heo J."/>
            <person name="Kwon S.-W."/>
        </authorList>
    </citation>
    <scope>NUCLEOTIDE SEQUENCE [LARGE SCALE GENOMIC DNA]</scope>
    <source>
        <strain evidence="1 2">5GH32-13</strain>
    </source>
</reference>
<accession>A0A3B7MYH0</accession>
<evidence type="ECO:0000313" key="1">
    <source>
        <dbReference type="EMBL" id="AXY78116.1"/>
    </source>
</evidence>
<evidence type="ECO:0000313" key="2">
    <source>
        <dbReference type="Proteomes" id="UP000263900"/>
    </source>
</evidence>
<organism evidence="1 2">
    <name type="scientific">Paraflavitalea soli</name>
    <dbReference type="NCBI Taxonomy" id="2315862"/>
    <lineage>
        <taxon>Bacteria</taxon>
        <taxon>Pseudomonadati</taxon>
        <taxon>Bacteroidota</taxon>
        <taxon>Chitinophagia</taxon>
        <taxon>Chitinophagales</taxon>
        <taxon>Chitinophagaceae</taxon>
        <taxon>Paraflavitalea</taxon>
    </lineage>
</organism>
<sequence>MDVTIRLSNAARSVVTDSVLVIFDRYDHSGAGTIKGIYYPVNNEIVIAKVPPARYYIEVYCLGAGRENFNELTYVNRRHSNVFTYRIQKSSTFTPGLAVIPVEPINLSKLEILKQ</sequence>
<gene>
    <name evidence="1" type="ORF">D3H65_30795</name>
</gene>
<dbReference type="KEGG" id="pseg:D3H65_30795"/>
<dbReference type="EMBL" id="CP032157">
    <property type="protein sequence ID" value="AXY78116.1"/>
    <property type="molecule type" value="Genomic_DNA"/>
</dbReference>